<evidence type="ECO:0000313" key="2">
    <source>
        <dbReference type="EMBL" id="CEK11415.1"/>
    </source>
</evidence>
<dbReference type="PATRIC" id="fig|449.7.peg.63"/>
<gene>
    <name evidence="2" type="ORF">LHA_2401</name>
</gene>
<dbReference type="STRING" id="449.LHA_2401"/>
<feature type="compositionally biased region" description="Polar residues" evidence="1">
    <location>
        <begin position="30"/>
        <end position="40"/>
    </location>
</feature>
<evidence type="ECO:0000313" key="3">
    <source>
        <dbReference type="Proteomes" id="UP000032803"/>
    </source>
</evidence>
<organism evidence="2 3">
    <name type="scientific">Legionella hackeliae</name>
    <dbReference type="NCBI Taxonomy" id="449"/>
    <lineage>
        <taxon>Bacteria</taxon>
        <taxon>Pseudomonadati</taxon>
        <taxon>Pseudomonadota</taxon>
        <taxon>Gammaproteobacteria</taxon>
        <taxon>Legionellales</taxon>
        <taxon>Legionellaceae</taxon>
        <taxon>Legionella</taxon>
    </lineage>
</organism>
<reference evidence="3" key="1">
    <citation type="submission" date="2014-09" db="EMBL/GenBank/DDBJ databases">
        <authorList>
            <person name="Gomez-Valero L."/>
        </authorList>
    </citation>
    <scope>NUCLEOTIDE SEQUENCE [LARGE SCALE GENOMIC DNA]</scope>
    <source>
        <strain evidence="3">ATCC35250</strain>
    </source>
</reference>
<protein>
    <submittedName>
        <fullName evidence="2">Uncharacterized protein</fullName>
    </submittedName>
</protein>
<dbReference type="Proteomes" id="UP000032803">
    <property type="component" value="Chromosome I"/>
</dbReference>
<dbReference type="RefSeq" id="WP_156413530.1">
    <property type="nucleotide sequence ID" value="NZ_LN681225.1"/>
</dbReference>
<dbReference type="HOGENOM" id="CLU_2973924_0_0_6"/>
<keyword evidence="3" id="KW-1185">Reference proteome</keyword>
<evidence type="ECO:0000256" key="1">
    <source>
        <dbReference type="SAM" id="MobiDB-lite"/>
    </source>
</evidence>
<dbReference type="KEGG" id="lha:LHA_2401"/>
<sequence length="58" mass="6398">MANSTNFMLSKMPKATTASAKPETLEKDTPSSSKETSMQKLVQECLIKKDQYSNTPNS</sequence>
<dbReference type="AlphaFoldDB" id="A0A0A8URB6"/>
<dbReference type="EMBL" id="LN681225">
    <property type="protein sequence ID" value="CEK11415.1"/>
    <property type="molecule type" value="Genomic_DNA"/>
</dbReference>
<proteinExistence type="predicted"/>
<feature type="region of interest" description="Disordered" evidence="1">
    <location>
        <begin position="1"/>
        <end position="40"/>
    </location>
</feature>
<name>A0A0A8URB6_LEGHA</name>
<accession>A0A0A8URB6</accession>
<dbReference type="OrthoDB" id="5653887at2"/>